<gene>
    <name evidence="3" type="ORF">WR25_21322</name>
</gene>
<dbReference type="STRING" id="2018661.A0A2A2J3G6"/>
<evidence type="ECO:0000313" key="3">
    <source>
        <dbReference type="EMBL" id="PAV56338.1"/>
    </source>
</evidence>
<dbReference type="InterPro" id="IPR012337">
    <property type="entry name" value="RNaseH-like_sf"/>
</dbReference>
<protein>
    <recommendedName>
        <fullName evidence="2">Piwi domain-containing protein</fullName>
    </recommendedName>
</protein>
<comment type="caution">
    <text evidence="3">The sequence shown here is derived from an EMBL/GenBank/DDBJ whole genome shotgun (WGS) entry which is preliminary data.</text>
</comment>
<dbReference type="Pfam" id="PF02171">
    <property type="entry name" value="Piwi"/>
    <property type="match status" value="1"/>
</dbReference>
<dbReference type="InterPro" id="IPR003165">
    <property type="entry name" value="Piwi"/>
</dbReference>
<dbReference type="SMART" id="SM00950">
    <property type="entry name" value="Piwi"/>
    <property type="match status" value="1"/>
</dbReference>
<dbReference type="OrthoDB" id="10252740at2759"/>
<feature type="region of interest" description="Disordered" evidence="1">
    <location>
        <begin position="1"/>
        <end position="38"/>
    </location>
</feature>
<evidence type="ECO:0000259" key="2">
    <source>
        <dbReference type="PROSITE" id="PS50822"/>
    </source>
</evidence>
<dbReference type="GO" id="GO:0003676">
    <property type="term" value="F:nucleic acid binding"/>
    <property type="evidence" value="ECO:0007669"/>
    <property type="project" value="InterPro"/>
</dbReference>
<accession>A0A2A2J3G6</accession>
<dbReference type="PROSITE" id="PS50822">
    <property type="entry name" value="PIWI"/>
    <property type="match status" value="1"/>
</dbReference>
<reference evidence="3 4" key="1">
    <citation type="journal article" date="2017" name="Curr. Biol.">
        <title>Genome architecture and evolution of a unichromosomal asexual nematode.</title>
        <authorList>
            <person name="Fradin H."/>
            <person name="Zegar C."/>
            <person name="Gutwein M."/>
            <person name="Lucas J."/>
            <person name="Kovtun M."/>
            <person name="Corcoran D."/>
            <person name="Baugh L.R."/>
            <person name="Kiontke K."/>
            <person name="Gunsalus K."/>
            <person name="Fitch D.H."/>
            <person name="Piano F."/>
        </authorList>
    </citation>
    <scope>NUCLEOTIDE SEQUENCE [LARGE SCALE GENOMIC DNA]</scope>
    <source>
        <strain evidence="3">PF1309</strain>
    </source>
</reference>
<dbReference type="SUPFAM" id="SSF53098">
    <property type="entry name" value="Ribonuclease H-like"/>
    <property type="match status" value="1"/>
</dbReference>
<dbReference type="Gene3D" id="3.40.50.2300">
    <property type="match status" value="1"/>
</dbReference>
<proteinExistence type="predicted"/>
<name>A0A2A2J3G6_9BILA</name>
<dbReference type="SUPFAM" id="SSF101690">
    <property type="entry name" value="PAZ domain"/>
    <property type="match status" value="1"/>
</dbReference>
<dbReference type="EMBL" id="LIAE01010707">
    <property type="protein sequence ID" value="PAV56338.1"/>
    <property type="molecule type" value="Genomic_DNA"/>
</dbReference>
<dbReference type="PANTHER" id="PTHR22891">
    <property type="entry name" value="EUKARYOTIC TRANSLATION INITIATION FACTOR 2C"/>
    <property type="match status" value="1"/>
</dbReference>
<dbReference type="InterPro" id="IPR036397">
    <property type="entry name" value="RNaseH_sf"/>
</dbReference>
<evidence type="ECO:0000256" key="1">
    <source>
        <dbReference type="SAM" id="MobiDB-lite"/>
    </source>
</evidence>
<organism evidence="3 4">
    <name type="scientific">Diploscapter pachys</name>
    <dbReference type="NCBI Taxonomy" id="2018661"/>
    <lineage>
        <taxon>Eukaryota</taxon>
        <taxon>Metazoa</taxon>
        <taxon>Ecdysozoa</taxon>
        <taxon>Nematoda</taxon>
        <taxon>Chromadorea</taxon>
        <taxon>Rhabditida</taxon>
        <taxon>Rhabditina</taxon>
        <taxon>Rhabditomorpha</taxon>
        <taxon>Rhabditoidea</taxon>
        <taxon>Rhabditidae</taxon>
        <taxon>Diploscapter</taxon>
    </lineage>
</organism>
<feature type="domain" description="Piwi" evidence="2">
    <location>
        <begin position="589"/>
        <end position="899"/>
    </location>
</feature>
<dbReference type="AlphaFoldDB" id="A0A2A2J3G6"/>
<evidence type="ECO:0000313" key="4">
    <source>
        <dbReference type="Proteomes" id="UP000218231"/>
    </source>
</evidence>
<sequence>MASSVVESGEPVTEAEDVTSSPTPTAAAEQPQPQAEVGADRAKDMLVVNMFGMAMKSRVIYRHLVHIRLVTKKGQEFILSSYNSSARGDRVSKQMDNQRLIAYLLSKPGAGQPTVTRPDADVLPQPDYATTYEDGTPISVYDGASVLCSLKEIDFHAQVDVEELNTREEITFYMRDSLQYTEGHLDVRISLDVDLPWINQTDPAILTDPRFYQYLEILTSQYPLMKGTYVSFRSGLMVHSVAKERVKKAEWAFMSTSIHKACKVVDGGGNPMPVVELDPRSVLIFNSITLAELVLSITRNKNWFASKEEFEKIRRLVQEVKCFHFFENSKKWSSTVHTVKNLKMLSPEEKAEKFKNYSQLQFDHWPAAVCGTSHMTRFYPFEYLRIVPWQQVHAVKLALFDLVPRAMLPRDRWSLVQKHFTELSLGGNPILESFGVTVCNNPIDNVAVIPAERGQAPSVKFDGRAVLVSDENRDWRPRSENYTRAGKVGFLVVAVISHPNFDPNNIKRNIDEIIRRARERKIVFGHVEYFPVFYEQANGHTVYDYVEAAFKHTAQYCKEKSCTGLLLLVSEMIDDLHACLKLEERLNDIPSQHLLCSTISDPVNAGPGGFRGGGRGGRGGRVGVVGGKSRSQTIDNIVLKLNIKTGGINYTADSSDHPGMSLPDKKMFIFGLDVAHPEIGQRDGLTPSCVGMACNSTDIPYSFLGDFAYTTPKQEAIQDTILETFAVRHAERYVENHGELPERLAIFRDGMSEGQEADAMRECQTIEKALLAVAHDMGKHDYKPKVLCVVVRKRHNTRLYRKGHNNDPSNPLPDTAVTGVISTYGKREIFLQAFRTIQGTSCVPIFWVIRDDEQHSDAQLTDMVTAICNLHQIVHSPTSIPTPVYVAHELAKRGADLLRAWRLKVGPTSGDENWATLTNLLCYENCPNLSKLRIV</sequence>
<dbReference type="Gene3D" id="3.30.420.10">
    <property type="entry name" value="Ribonuclease H-like superfamily/Ribonuclease H"/>
    <property type="match status" value="1"/>
</dbReference>
<keyword evidence="4" id="KW-1185">Reference proteome</keyword>
<feature type="compositionally biased region" description="Low complexity" evidence="1">
    <location>
        <begin position="19"/>
        <end position="36"/>
    </location>
</feature>
<dbReference type="Proteomes" id="UP000218231">
    <property type="component" value="Unassembled WGS sequence"/>
</dbReference>
<dbReference type="InterPro" id="IPR036085">
    <property type="entry name" value="PAZ_dom_sf"/>
</dbReference>